<dbReference type="Proteomes" id="UP001234989">
    <property type="component" value="Chromosome 12"/>
</dbReference>
<keyword evidence="1" id="KW-0812">Transmembrane</keyword>
<evidence type="ECO:0000313" key="3">
    <source>
        <dbReference type="Proteomes" id="UP001234989"/>
    </source>
</evidence>
<protein>
    <submittedName>
        <fullName evidence="2">Uncharacterized protein</fullName>
    </submittedName>
</protein>
<name>A0AAF0V9U4_SOLVR</name>
<organism evidence="2 3">
    <name type="scientific">Solanum verrucosum</name>
    <dbReference type="NCBI Taxonomy" id="315347"/>
    <lineage>
        <taxon>Eukaryota</taxon>
        <taxon>Viridiplantae</taxon>
        <taxon>Streptophyta</taxon>
        <taxon>Embryophyta</taxon>
        <taxon>Tracheophyta</taxon>
        <taxon>Spermatophyta</taxon>
        <taxon>Magnoliopsida</taxon>
        <taxon>eudicotyledons</taxon>
        <taxon>Gunneridae</taxon>
        <taxon>Pentapetalae</taxon>
        <taxon>asterids</taxon>
        <taxon>lamiids</taxon>
        <taxon>Solanales</taxon>
        <taxon>Solanaceae</taxon>
        <taxon>Solanoideae</taxon>
        <taxon>Solaneae</taxon>
        <taxon>Solanum</taxon>
    </lineage>
</organism>
<evidence type="ECO:0000256" key="1">
    <source>
        <dbReference type="SAM" id="Phobius"/>
    </source>
</evidence>
<sequence>MSFVLGVVFGIAFGLAIIVAFVKSENARSKQRTDLASGIAAFAKMTVEDSRKIFTPEQYPSWVVFSNQQKLCCSDSQKMLFVPVSDSLMLH</sequence>
<evidence type="ECO:0000313" key="2">
    <source>
        <dbReference type="EMBL" id="WMV60174.1"/>
    </source>
</evidence>
<keyword evidence="1" id="KW-0472">Membrane</keyword>
<keyword evidence="3" id="KW-1185">Reference proteome</keyword>
<reference evidence="2" key="1">
    <citation type="submission" date="2023-08" db="EMBL/GenBank/DDBJ databases">
        <title>A de novo genome assembly of Solanum verrucosum Schlechtendal, a Mexican diploid species geographically isolated from the other diploid A-genome species in potato relatives.</title>
        <authorList>
            <person name="Hosaka K."/>
        </authorList>
    </citation>
    <scope>NUCLEOTIDE SEQUENCE</scope>
    <source>
        <tissue evidence="2">Young leaves</tissue>
    </source>
</reference>
<dbReference type="EMBL" id="CP133623">
    <property type="protein sequence ID" value="WMV60174.1"/>
    <property type="molecule type" value="Genomic_DNA"/>
</dbReference>
<dbReference type="AlphaFoldDB" id="A0AAF0V9U4"/>
<feature type="transmembrane region" description="Helical" evidence="1">
    <location>
        <begin position="6"/>
        <end position="22"/>
    </location>
</feature>
<accession>A0AAF0V9U4</accession>
<proteinExistence type="predicted"/>
<keyword evidence="1" id="KW-1133">Transmembrane helix</keyword>
<gene>
    <name evidence="2" type="ORF">MTR67_053559</name>
</gene>